<reference evidence="2 3" key="1">
    <citation type="submission" date="2018-07" db="EMBL/GenBank/DDBJ databases">
        <title>Complete genome sequencing of Ornithinimicrobium sp. AMA3305.</title>
        <authorList>
            <person name="Bae J.-W."/>
        </authorList>
    </citation>
    <scope>NUCLEOTIDE SEQUENCE [LARGE SCALE GENOMIC DNA]</scope>
    <source>
        <strain evidence="2 3">AMA3305</strain>
    </source>
</reference>
<dbReference type="InterPro" id="IPR021426">
    <property type="entry name" value="DUF3073"/>
</dbReference>
<dbReference type="RefSeq" id="WP_114928027.1">
    <property type="nucleotide sequence ID" value="NZ_CP031229.1"/>
</dbReference>
<evidence type="ECO:0000313" key="2">
    <source>
        <dbReference type="EMBL" id="AXH96262.1"/>
    </source>
</evidence>
<name>A0A345NMK4_9MICO</name>
<organism evidence="2 3">
    <name type="scientific">Ornithinimicrobium avium</name>
    <dbReference type="NCBI Taxonomy" id="2283195"/>
    <lineage>
        <taxon>Bacteria</taxon>
        <taxon>Bacillati</taxon>
        <taxon>Actinomycetota</taxon>
        <taxon>Actinomycetes</taxon>
        <taxon>Micrococcales</taxon>
        <taxon>Ornithinimicrobiaceae</taxon>
        <taxon>Ornithinimicrobium</taxon>
    </lineage>
</organism>
<keyword evidence="3" id="KW-1185">Reference proteome</keyword>
<feature type="region of interest" description="Disordered" evidence="1">
    <location>
        <begin position="20"/>
        <end position="81"/>
    </location>
</feature>
<dbReference type="EMBL" id="CP031229">
    <property type="protein sequence ID" value="AXH96262.1"/>
    <property type="molecule type" value="Genomic_DNA"/>
</dbReference>
<evidence type="ECO:0000256" key="1">
    <source>
        <dbReference type="SAM" id="MobiDB-lite"/>
    </source>
</evidence>
<dbReference type="OrthoDB" id="3217921at2"/>
<gene>
    <name evidence="2" type="ORF">DV701_09100</name>
</gene>
<dbReference type="AlphaFoldDB" id="A0A345NMK4"/>
<dbReference type="Pfam" id="PF11273">
    <property type="entry name" value="DUF3073"/>
    <property type="match status" value="1"/>
</dbReference>
<proteinExistence type="predicted"/>
<accession>A0A345NMK4</accession>
<sequence>MGRGRAKAKQIKVARKLKYSAPDTDLTALERELRGEHGDHSYDSSPTHDDGGDDEDDPYADYSAYGAEDEDEGSWHSRGHG</sequence>
<protein>
    <submittedName>
        <fullName evidence="2">DUF3073 domain-containing protein</fullName>
    </submittedName>
</protein>
<feature type="compositionally biased region" description="Basic and acidic residues" evidence="1">
    <location>
        <begin position="28"/>
        <end position="50"/>
    </location>
</feature>
<dbReference type="Proteomes" id="UP000253790">
    <property type="component" value="Chromosome"/>
</dbReference>
<dbReference type="KEGG" id="orn:DV701_09100"/>
<evidence type="ECO:0000313" key="3">
    <source>
        <dbReference type="Proteomes" id="UP000253790"/>
    </source>
</evidence>